<dbReference type="EMBL" id="QTJV01000007">
    <property type="protein sequence ID" value="RFM33114.1"/>
    <property type="molecule type" value="Genomic_DNA"/>
</dbReference>
<keyword evidence="2" id="KW-1185">Reference proteome</keyword>
<sequence>MSTTPLKKVFADTTGKTNHYDEYKIDRNDTPIVMNLFPGTTGQSAVSDVIIDSSKKGSNIQGAISNFTLGTGNTLVNRFLEVYTIITDVSTVTNLTSLDFSLTGGSMPYRYKMERTVQEQGDSAAYKITIFFTDFS</sequence>
<reference evidence="1 2" key="1">
    <citation type="submission" date="2018-08" db="EMBL/GenBank/DDBJ databases">
        <title>Chitinophaga sp. K20C18050901, a novel bacterium isolated from forest soil.</title>
        <authorList>
            <person name="Wang C."/>
        </authorList>
    </citation>
    <scope>NUCLEOTIDE SEQUENCE [LARGE SCALE GENOMIC DNA]</scope>
    <source>
        <strain evidence="1 2">K20C18050901</strain>
    </source>
</reference>
<organism evidence="1 2">
    <name type="scientific">Chitinophaga silvisoli</name>
    <dbReference type="NCBI Taxonomy" id="2291814"/>
    <lineage>
        <taxon>Bacteria</taxon>
        <taxon>Pseudomonadati</taxon>
        <taxon>Bacteroidota</taxon>
        <taxon>Chitinophagia</taxon>
        <taxon>Chitinophagales</taxon>
        <taxon>Chitinophagaceae</taxon>
        <taxon>Chitinophaga</taxon>
    </lineage>
</organism>
<accession>A0A3E1NZ29</accession>
<dbReference type="Proteomes" id="UP000261174">
    <property type="component" value="Unassembled WGS sequence"/>
</dbReference>
<evidence type="ECO:0000313" key="2">
    <source>
        <dbReference type="Proteomes" id="UP000261174"/>
    </source>
</evidence>
<proteinExistence type="predicted"/>
<dbReference type="OrthoDB" id="765575at2"/>
<gene>
    <name evidence="1" type="ORF">DXN04_18960</name>
</gene>
<comment type="caution">
    <text evidence="1">The sequence shown here is derived from an EMBL/GenBank/DDBJ whole genome shotgun (WGS) entry which is preliminary data.</text>
</comment>
<protein>
    <submittedName>
        <fullName evidence="1">Uncharacterized protein</fullName>
    </submittedName>
</protein>
<name>A0A3E1NZ29_9BACT</name>
<dbReference type="AlphaFoldDB" id="A0A3E1NZ29"/>
<evidence type="ECO:0000313" key="1">
    <source>
        <dbReference type="EMBL" id="RFM33114.1"/>
    </source>
</evidence>
<dbReference type="RefSeq" id="WP_116854966.1">
    <property type="nucleotide sequence ID" value="NZ_QTJV01000007.1"/>
</dbReference>